<sequence length="218" mass="24010">MISVFLVDDHELVRTGIRRILEDIKGIQVVGEANCGEDAVKWCRGNNVDVVLMDMNMPGIGGLEATRKIVRYSPDAKVIMLTIHTESPLPAKVMQAGASGYLSKGAAPQEVVNAIRSVNAGQRYIASDIAQQMALSQIEPQSESPLSCLSERELQIMLMITKGQKVTEISEQLNLSPKTVNSYRYRMFSKLNISGDVELTHLAIRYGLFNSEPLISSE</sequence>
<dbReference type="PROSITE" id="PS00622">
    <property type="entry name" value="HTH_LUXR_1"/>
    <property type="match status" value="1"/>
</dbReference>
<dbReference type="EMBL" id="PDET01000009">
    <property type="protein sequence ID" value="PRD14654.1"/>
    <property type="molecule type" value="Genomic_DNA"/>
</dbReference>
<dbReference type="GO" id="GO:0000160">
    <property type="term" value="P:phosphorelay signal transduction system"/>
    <property type="evidence" value="ECO:0007669"/>
    <property type="project" value="UniProtKB-KW"/>
</dbReference>
<dbReference type="GO" id="GO:0003677">
    <property type="term" value="F:DNA binding"/>
    <property type="evidence" value="ECO:0007669"/>
    <property type="project" value="UniProtKB-KW"/>
</dbReference>
<protein>
    <recommendedName>
        <fullName evidence="7">Response regulator UvrY</fullName>
    </recommendedName>
</protein>
<dbReference type="Pfam" id="PF00196">
    <property type="entry name" value="GerE"/>
    <property type="match status" value="1"/>
</dbReference>
<dbReference type="AlphaFoldDB" id="A0A2S9IAB5"/>
<dbReference type="SMART" id="SM00421">
    <property type="entry name" value="HTH_LUXR"/>
    <property type="match status" value="1"/>
</dbReference>
<keyword evidence="5" id="KW-0804">Transcription</keyword>
<keyword evidence="2" id="KW-0902">Two-component regulatory system</keyword>
<dbReference type="InterPro" id="IPR058245">
    <property type="entry name" value="NreC/VraR/RcsB-like_REC"/>
</dbReference>
<keyword evidence="4" id="KW-0238">DNA-binding</keyword>
<keyword evidence="1 8" id="KW-0597">Phosphoprotein</keyword>
<dbReference type="SMART" id="SM00448">
    <property type="entry name" value="REC"/>
    <property type="match status" value="1"/>
</dbReference>
<dbReference type="Proteomes" id="UP000239181">
    <property type="component" value="Unassembled WGS sequence"/>
</dbReference>
<dbReference type="PANTHER" id="PTHR43214:SF3">
    <property type="entry name" value="RESPONSE REGULATOR UVRY"/>
    <property type="match status" value="1"/>
</dbReference>
<dbReference type="GO" id="GO:0006355">
    <property type="term" value="P:regulation of DNA-templated transcription"/>
    <property type="evidence" value="ECO:0007669"/>
    <property type="project" value="InterPro"/>
</dbReference>
<accession>A0A2S9IAB5</accession>
<dbReference type="CDD" id="cd06170">
    <property type="entry name" value="LuxR_C_like"/>
    <property type="match status" value="1"/>
</dbReference>
<dbReference type="SUPFAM" id="SSF46894">
    <property type="entry name" value="C-terminal effector domain of the bipartite response regulators"/>
    <property type="match status" value="1"/>
</dbReference>
<feature type="domain" description="HTH luxR-type" evidence="9">
    <location>
        <begin position="142"/>
        <end position="207"/>
    </location>
</feature>
<dbReference type="Gene3D" id="3.40.50.2300">
    <property type="match status" value="1"/>
</dbReference>
<organism evidence="11 12">
    <name type="scientific">Pantoea coffeiphila</name>
    <dbReference type="NCBI Taxonomy" id="1465635"/>
    <lineage>
        <taxon>Bacteria</taxon>
        <taxon>Pseudomonadati</taxon>
        <taxon>Pseudomonadota</taxon>
        <taxon>Gammaproteobacteria</taxon>
        <taxon>Enterobacterales</taxon>
        <taxon>Erwiniaceae</taxon>
        <taxon>Pantoea</taxon>
    </lineage>
</organism>
<name>A0A2S9IAB5_9GAMM</name>
<evidence type="ECO:0000256" key="4">
    <source>
        <dbReference type="ARBA" id="ARBA00023125"/>
    </source>
</evidence>
<dbReference type="PANTHER" id="PTHR43214">
    <property type="entry name" value="TWO-COMPONENT RESPONSE REGULATOR"/>
    <property type="match status" value="1"/>
</dbReference>
<dbReference type="FunFam" id="3.40.50.2300:FF:000015">
    <property type="entry name" value="Two-component response regulator UvrY"/>
    <property type="match status" value="1"/>
</dbReference>
<feature type="domain" description="Response regulatory" evidence="10">
    <location>
        <begin position="3"/>
        <end position="119"/>
    </location>
</feature>
<dbReference type="InterPro" id="IPR016032">
    <property type="entry name" value="Sig_transdc_resp-reg_C-effctor"/>
</dbReference>
<dbReference type="RefSeq" id="WP_105593375.1">
    <property type="nucleotide sequence ID" value="NZ_PDET01000009.1"/>
</dbReference>
<evidence type="ECO:0000256" key="1">
    <source>
        <dbReference type="ARBA" id="ARBA00022553"/>
    </source>
</evidence>
<evidence type="ECO:0000256" key="7">
    <source>
        <dbReference type="ARBA" id="ARBA00073365"/>
    </source>
</evidence>
<gene>
    <name evidence="11" type="ORF">CQW29_14165</name>
</gene>
<keyword evidence="3" id="KW-0805">Transcription regulation</keyword>
<feature type="modified residue" description="4-aspartylphosphate" evidence="8">
    <location>
        <position position="54"/>
    </location>
</feature>
<proteinExistence type="predicted"/>
<dbReference type="CDD" id="cd17535">
    <property type="entry name" value="REC_NarL-like"/>
    <property type="match status" value="1"/>
</dbReference>
<dbReference type="InterPro" id="IPR000792">
    <property type="entry name" value="Tscrpt_reg_LuxR_C"/>
</dbReference>
<evidence type="ECO:0000313" key="11">
    <source>
        <dbReference type="EMBL" id="PRD14654.1"/>
    </source>
</evidence>
<keyword evidence="12" id="KW-1185">Reference proteome</keyword>
<reference evidence="11 12" key="1">
    <citation type="submission" date="2017-10" db="EMBL/GenBank/DDBJ databases">
        <title>Draft genome of two endophytic bacteria isolated from 'guarana' Paullinia cupana (Mart.) Ducke.</title>
        <authorList>
            <person name="Siqueira K.A."/>
            <person name="Liotti R.G."/>
            <person name="Mendes T.A."/>
            <person name="Soares M.A."/>
        </authorList>
    </citation>
    <scope>NUCLEOTIDE SEQUENCE [LARGE SCALE GENOMIC DNA]</scope>
    <source>
        <strain evidence="11 12">342</strain>
    </source>
</reference>
<evidence type="ECO:0000256" key="6">
    <source>
        <dbReference type="ARBA" id="ARBA00057684"/>
    </source>
</evidence>
<dbReference type="Pfam" id="PF00072">
    <property type="entry name" value="Response_reg"/>
    <property type="match status" value="1"/>
</dbReference>
<dbReference type="PROSITE" id="PS50110">
    <property type="entry name" value="RESPONSE_REGULATORY"/>
    <property type="match status" value="1"/>
</dbReference>
<evidence type="ECO:0000259" key="10">
    <source>
        <dbReference type="PROSITE" id="PS50110"/>
    </source>
</evidence>
<evidence type="ECO:0000256" key="2">
    <source>
        <dbReference type="ARBA" id="ARBA00023012"/>
    </source>
</evidence>
<dbReference type="InterPro" id="IPR001789">
    <property type="entry name" value="Sig_transdc_resp-reg_receiver"/>
</dbReference>
<evidence type="ECO:0000256" key="5">
    <source>
        <dbReference type="ARBA" id="ARBA00023163"/>
    </source>
</evidence>
<evidence type="ECO:0000259" key="9">
    <source>
        <dbReference type="PROSITE" id="PS50043"/>
    </source>
</evidence>
<dbReference type="OrthoDB" id="9796655at2"/>
<dbReference type="PROSITE" id="PS50043">
    <property type="entry name" value="HTH_LUXR_2"/>
    <property type="match status" value="1"/>
</dbReference>
<dbReference type="SUPFAM" id="SSF52172">
    <property type="entry name" value="CheY-like"/>
    <property type="match status" value="1"/>
</dbReference>
<evidence type="ECO:0000256" key="8">
    <source>
        <dbReference type="PROSITE-ProRule" id="PRU00169"/>
    </source>
</evidence>
<evidence type="ECO:0000256" key="3">
    <source>
        <dbReference type="ARBA" id="ARBA00023015"/>
    </source>
</evidence>
<dbReference type="InterPro" id="IPR011006">
    <property type="entry name" value="CheY-like_superfamily"/>
</dbReference>
<evidence type="ECO:0000313" key="12">
    <source>
        <dbReference type="Proteomes" id="UP000239181"/>
    </source>
</evidence>
<comment type="function">
    <text evidence="6">Member of the two-component regulatory system UvrY/BarA involved in the regulation of carbon metabolism via the CsrA/CsrB regulatory system. UvrY activates the transcription of the untranslated csrB RNA and of barA, in an autoregulatory loop. Mediates the effects of CsrA on csrB RNA by BarA-dependent and BarA-independent mechanisms.</text>
</comment>
<dbReference type="NCBIfam" id="NF007018">
    <property type="entry name" value="PRK09483.1"/>
    <property type="match status" value="1"/>
</dbReference>
<dbReference type="PRINTS" id="PR00038">
    <property type="entry name" value="HTHLUXR"/>
</dbReference>
<comment type="caution">
    <text evidence="11">The sequence shown here is derived from an EMBL/GenBank/DDBJ whole genome shotgun (WGS) entry which is preliminary data.</text>
</comment>
<dbReference type="InterPro" id="IPR039420">
    <property type="entry name" value="WalR-like"/>
</dbReference>